<keyword evidence="2" id="KW-0325">Glycoprotein</keyword>
<dbReference type="EMBL" id="BTGU01000030">
    <property type="protein sequence ID" value="GMN49098.1"/>
    <property type="molecule type" value="Genomic_DNA"/>
</dbReference>
<name>A0AA88A6R1_FICCA</name>
<sequence>MKNVNRSKSLLLQSSVLVLFISFSNLSSAHNKSHEEVNSSPPPSQPSVNYKGCFSKVYAFGDSSTDNGNSYLQGNLQSFASGYGGSGAGSGNVDGGSSSHRGPFGGGDGGGGGEWSYYKSYHGSGSGDLSGHRLTNGRLIIDCVTQGLGLPTLKPYKSLSKEFSVSGGWGGGGGGGGDRGRHLTFRFFPFSHADVNGGGAGGGNSGYTAGGAGGVGSSGNGGVGVGTGVDFGGGGGIGGGGGGGGGDGASGSDSSYGGGGGGGGGGDGGSGASGGDSSNGSAGGGGSTDVKAGEGGSYNVSIGGDSSTDASAGGGDSSSGGGGASNGEKGVGGYKSANGGAGGSGFGGGNSYVDSSVNFAIAGATSLSKDYFVGKKVRHSFMWGKMPETYQTQIDWFKSVYAENIRRKGERACRSDMASTLFWIGGVGSSDYSRMYGSSINSHYLNKLSVIYVSDIVKTLVSRGAKYIVVQGLPPLGCFPSQLTLSPQSDRDKSGCSAKANSVIIAHNTLLRQKLQYFRHKYPDCIISYADTYGAYQTILGNYKSYHFEEPFKACCGSRGCSGGYDFDVNKMCGSAGSSTCKDSSKYISWDGIHFTDAMNEQLTDLFLHKGYCKPSIQDILKAKKCI</sequence>
<gene>
    <name evidence="5" type="ORF">TIFTF001_018264</name>
</gene>
<evidence type="ECO:0000313" key="5">
    <source>
        <dbReference type="EMBL" id="GMN49098.1"/>
    </source>
</evidence>
<evidence type="ECO:0000256" key="3">
    <source>
        <dbReference type="SAM" id="MobiDB-lite"/>
    </source>
</evidence>
<dbReference type="Gene3D" id="3.40.50.1110">
    <property type="entry name" value="SGNH hydrolase"/>
    <property type="match status" value="1"/>
</dbReference>
<evidence type="ECO:0000256" key="1">
    <source>
        <dbReference type="ARBA" id="ARBA00008668"/>
    </source>
</evidence>
<dbReference type="Pfam" id="PF00657">
    <property type="entry name" value="Lipase_GDSL"/>
    <property type="match status" value="1"/>
</dbReference>
<keyword evidence="4" id="KW-0732">Signal</keyword>
<organism evidence="5 6">
    <name type="scientific">Ficus carica</name>
    <name type="common">Common fig</name>
    <dbReference type="NCBI Taxonomy" id="3494"/>
    <lineage>
        <taxon>Eukaryota</taxon>
        <taxon>Viridiplantae</taxon>
        <taxon>Streptophyta</taxon>
        <taxon>Embryophyta</taxon>
        <taxon>Tracheophyta</taxon>
        <taxon>Spermatophyta</taxon>
        <taxon>Magnoliopsida</taxon>
        <taxon>eudicotyledons</taxon>
        <taxon>Gunneridae</taxon>
        <taxon>Pentapetalae</taxon>
        <taxon>rosids</taxon>
        <taxon>fabids</taxon>
        <taxon>Rosales</taxon>
        <taxon>Moraceae</taxon>
        <taxon>Ficeae</taxon>
        <taxon>Ficus</taxon>
    </lineage>
</organism>
<evidence type="ECO:0000313" key="6">
    <source>
        <dbReference type="Proteomes" id="UP001187192"/>
    </source>
</evidence>
<comment type="caution">
    <text evidence="5">The sequence shown here is derived from an EMBL/GenBank/DDBJ whole genome shotgun (WGS) entry which is preliminary data.</text>
</comment>
<dbReference type="InterPro" id="IPR036514">
    <property type="entry name" value="SGNH_hydro_sf"/>
</dbReference>
<feature type="chain" id="PRO_5041667598" description="GDSL esterase/lipase" evidence="4">
    <location>
        <begin position="30"/>
        <end position="627"/>
    </location>
</feature>
<feature type="signal peptide" evidence="4">
    <location>
        <begin position="1"/>
        <end position="29"/>
    </location>
</feature>
<accession>A0AA88A6R1</accession>
<evidence type="ECO:0000256" key="2">
    <source>
        <dbReference type="ARBA" id="ARBA00023180"/>
    </source>
</evidence>
<reference evidence="5" key="1">
    <citation type="submission" date="2023-07" db="EMBL/GenBank/DDBJ databases">
        <title>draft genome sequence of fig (Ficus carica).</title>
        <authorList>
            <person name="Takahashi T."/>
            <person name="Nishimura K."/>
        </authorList>
    </citation>
    <scope>NUCLEOTIDE SEQUENCE</scope>
</reference>
<dbReference type="AlphaFoldDB" id="A0AA88A6R1"/>
<feature type="region of interest" description="Disordered" evidence="3">
    <location>
        <begin position="242"/>
        <end position="327"/>
    </location>
</feature>
<feature type="compositionally biased region" description="Gly residues" evidence="3">
    <location>
        <begin position="312"/>
        <end position="327"/>
    </location>
</feature>
<dbReference type="PANTHER" id="PTHR22835">
    <property type="entry name" value="ZINC FINGER FYVE DOMAIN CONTAINING PROTEIN"/>
    <property type="match status" value="1"/>
</dbReference>
<dbReference type="PANTHER" id="PTHR22835:SF532">
    <property type="entry name" value="SERINE-RICH ADHESIN FOR PLATELETS-LIKE ISOFORM X1"/>
    <property type="match status" value="1"/>
</dbReference>
<comment type="similarity">
    <text evidence="1">Belongs to the 'GDSL' lipolytic enzyme family.</text>
</comment>
<dbReference type="InterPro" id="IPR001087">
    <property type="entry name" value="GDSL"/>
</dbReference>
<dbReference type="Proteomes" id="UP001187192">
    <property type="component" value="Unassembled WGS sequence"/>
</dbReference>
<feature type="compositionally biased region" description="Low complexity" evidence="3">
    <location>
        <begin position="301"/>
        <end position="311"/>
    </location>
</feature>
<evidence type="ECO:0008006" key="7">
    <source>
        <dbReference type="Google" id="ProtNLM"/>
    </source>
</evidence>
<keyword evidence="6" id="KW-1185">Reference proteome</keyword>
<evidence type="ECO:0000256" key="4">
    <source>
        <dbReference type="SAM" id="SignalP"/>
    </source>
</evidence>
<feature type="compositionally biased region" description="Gly residues" evidence="3">
    <location>
        <begin position="256"/>
        <end position="274"/>
    </location>
</feature>
<dbReference type="GO" id="GO:0016788">
    <property type="term" value="F:hydrolase activity, acting on ester bonds"/>
    <property type="evidence" value="ECO:0007669"/>
    <property type="project" value="InterPro"/>
</dbReference>
<proteinExistence type="inferred from homology"/>
<protein>
    <recommendedName>
        <fullName evidence="7">GDSL esterase/lipase</fullName>
    </recommendedName>
</protein>